<reference evidence="2" key="2">
    <citation type="submission" date="2015-03" db="EMBL/GenBank/DDBJ databases">
        <title>The genome and structure of Sinorhizobium meliloti phage phiM9.</title>
        <authorList>
            <person name="Johnson M.C."/>
            <person name="Tatum K.B."/>
            <person name="Lynn J.S."/>
            <person name="Brewer T.E."/>
            <person name="Washburn B.K."/>
            <person name="Stroupe M.E."/>
            <person name="Jones K.M."/>
        </authorList>
    </citation>
    <scope>NUCLEOTIDE SEQUENCE [LARGE SCALE GENOMIC DNA]</scope>
</reference>
<sequence>MIYSKKAAIRLIEANLEMIENVPFDLDRPHTLAKVLRAYGLIEEGAYDQYLEEYILRGMCEDSAVRSEAECIYDQLMRYGFMYVVEDQEGDED</sequence>
<dbReference type="Proteomes" id="UP000033804">
    <property type="component" value="Segment"/>
</dbReference>
<reference evidence="1 2" key="1">
    <citation type="journal article" date="2015" name="J. Virol.">
        <title>Sinorhizobium meliloti Phage ?M9 Defines a New Group of T4 Superfamily Phages with Unusual Genomic Features but a Common T=16 Capsid.</title>
        <authorList>
            <person name="Johnson M.C."/>
            <person name="Tatum K.B."/>
            <person name="Lynn J.S."/>
            <person name="Brewer T.E."/>
            <person name="Lu S."/>
            <person name="Washburn B.K."/>
            <person name="Stroupe M.E."/>
            <person name="Jones K.M."/>
        </authorList>
    </citation>
    <scope>NUCLEOTIDE SEQUENCE [LARGE SCALE GENOMIC DNA]</scope>
</reference>
<evidence type="ECO:0000313" key="1">
    <source>
        <dbReference type="EMBL" id="AKE44821.1"/>
    </source>
</evidence>
<dbReference type="GeneID" id="26517873"/>
<keyword evidence="2" id="KW-1185">Reference proteome</keyword>
<proteinExistence type="predicted"/>
<dbReference type="RefSeq" id="YP_009189575.1">
    <property type="nucleotide sequence ID" value="NC_028676.1"/>
</dbReference>
<dbReference type="KEGG" id="vg:26517873"/>
<gene>
    <name evidence="1" type="ORF">Sm_phiM9_194</name>
</gene>
<accession>A0A0F6TH98</accession>
<protein>
    <submittedName>
        <fullName evidence="1">Uncharacterized protein</fullName>
    </submittedName>
</protein>
<organism evidence="1 2">
    <name type="scientific">Sinorhizobium phage phiM9</name>
    <dbReference type="NCBI Taxonomy" id="1636182"/>
    <lineage>
        <taxon>Viruses</taxon>
        <taxon>Duplodnaviria</taxon>
        <taxon>Heunggongvirae</taxon>
        <taxon>Uroviricota</taxon>
        <taxon>Caudoviricetes</taxon>
        <taxon>Pootjesviridae</taxon>
        <taxon>Emnonavirus</taxon>
        <taxon>Emnonavirus phiM9</taxon>
    </lineage>
</organism>
<name>A0A0F6TH98_9CAUD</name>
<dbReference type="EMBL" id="KP881232">
    <property type="protein sequence ID" value="AKE44821.1"/>
    <property type="molecule type" value="Genomic_DNA"/>
</dbReference>
<evidence type="ECO:0000313" key="2">
    <source>
        <dbReference type="Proteomes" id="UP000033804"/>
    </source>
</evidence>